<feature type="compositionally biased region" description="Basic and acidic residues" evidence="16">
    <location>
        <begin position="181"/>
        <end position="200"/>
    </location>
</feature>
<dbReference type="InterPro" id="IPR015760">
    <property type="entry name" value="TIF_IF2"/>
</dbReference>
<dbReference type="CDD" id="cd16266">
    <property type="entry name" value="IF2_aeIF5B_IV"/>
    <property type="match status" value="1"/>
</dbReference>
<dbReference type="EMBL" id="BLKM01000895">
    <property type="protein sequence ID" value="GFG39284.1"/>
    <property type="molecule type" value="Genomic_DNA"/>
</dbReference>
<dbReference type="Pfam" id="PF14578">
    <property type="entry name" value="GTP_EFTU_D4"/>
    <property type="match status" value="1"/>
</dbReference>
<evidence type="ECO:0000256" key="16">
    <source>
        <dbReference type="SAM" id="MobiDB-lite"/>
    </source>
</evidence>
<dbReference type="InterPro" id="IPR036925">
    <property type="entry name" value="TIF_IF2_dom3_sf"/>
</dbReference>
<dbReference type="GO" id="GO:0005739">
    <property type="term" value="C:mitochondrion"/>
    <property type="evidence" value="ECO:0007669"/>
    <property type="project" value="TreeGrafter"/>
</dbReference>
<evidence type="ECO:0000256" key="6">
    <source>
        <dbReference type="ARBA" id="ARBA00022490"/>
    </source>
</evidence>
<feature type="non-terminal residue" evidence="18">
    <location>
        <position position="1"/>
    </location>
</feature>
<comment type="subunit">
    <text evidence="15">Interacts through its C-terminal domain (CTD) with the CTD of eIF1A (EIF1AX) or with the CTD of EIF5 (mutually exclusive) through a common binding site. Interacts with eIF1A (EIF1AX) from the location of the start codon by the 43S complex until the formation of the 80S complex. Interacts with ANXA5 in a calcium and phospholipid-dependent manner.</text>
</comment>
<evidence type="ECO:0000256" key="7">
    <source>
        <dbReference type="ARBA" id="ARBA00022540"/>
    </source>
</evidence>
<feature type="compositionally biased region" description="Basic and acidic residues" evidence="16">
    <location>
        <begin position="220"/>
        <end position="253"/>
    </location>
</feature>
<feature type="compositionally biased region" description="Low complexity" evidence="16">
    <location>
        <begin position="260"/>
        <end position="277"/>
    </location>
</feature>
<dbReference type="FunFam" id="2.40.30.10:FF:000026">
    <property type="entry name" value="Eukaryotic translation initiation factor 5B"/>
    <property type="match status" value="1"/>
</dbReference>
<dbReference type="SUPFAM" id="SSF52540">
    <property type="entry name" value="P-loop containing nucleoside triphosphate hydrolases"/>
    <property type="match status" value="1"/>
</dbReference>
<keyword evidence="11" id="KW-0648">Protein biosynthesis</keyword>
<dbReference type="Gene3D" id="3.40.50.300">
    <property type="entry name" value="P-loop containing nucleotide triphosphate hydrolases"/>
    <property type="match status" value="1"/>
</dbReference>
<dbReference type="PROSITE" id="PS51722">
    <property type="entry name" value="G_TR_2"/>
    <property type="match status" value="1"/>
</dbReference>
<protein>
    <recommendedName>
        <fullName evidence="5">Eukaryotic translation initiation factor 5B</fullName>
        <ecNumber evidence="4">3.6.5.3</ecNumber>
    </recommendedName>
    <alternativeName>
        <fullName evidence="13">Translation initiation factor IF-2</fullName>
    </alternativeName>
</protein>
<dbReference type="PANTHER" id="PTHR43381">
    <property type="entry name" value="TRANSLATION INITIATION FACTOR IF-2-RELATED"/>
    <property type="match status" value="1"/>
</dbReference>
<dbReference type="GO" id="GO:0046872">
    <property type="term" value="F:metal ion binding"/>
    <property type="evidence" value="ECO:0007669"/>
    <property type="project" value="UniProtKB-KW"/>
</dbReference>
<feature type="compositionally biased region" description="Basic and acidic residues" evidence="16">
    <location>
        <begin position="541"/>
        <end position="555"/>
    </location>
</feature>
<evidence type="ECO:0000256" key="9">
    <source>
        <dbReference type="ARBA" id="ARBA00022741"/>
    </source>
</evidence>
<comment type="similarity">
    <text evidence="3">Belongs to the TRAFAC class translation factor GTPase superfamily. Classic translation factor GTPase family. IF-2 subfamily.</text>
</comment>
<dbReference type="PANTHER" id="PTHR43381:SF4">
    <property type="entry name" value="EUKARYOTIC TRANSLATION INITIATION FACTOR 5B"/>
    <property type="match status" value="1"/>
</dbReference>
<dbReference type="FunFam" id="3.40.50.300:FF:000112">
    <property type="entry name" value="Eukaryotic translation initiation factor 5B"/>
    <property type="match status" value="1"/>
</dbReference>
<dbReference type="FunFam" id="2.40.30.10:FF:000013">
    <property type="entry name" value="eukaryotic translation initiation factor 5B"/>
    <property type="match status" value="1"/>
</dbReference>
<dbReference type="Pfam" id="PF00009">
    <property type="entry name" value="GTP_EFTU"/>
    <property type="match status" value="1"/>
</dbReference>
<dbReference type="NCBIfam" id="NF003078">
    <property type="entry name" value="PRK04004.1"/>
    <property type="match status" value="1"/>
</dbReference>
<evidence type="ECO:0000313" key="18">
    <source>
        <dbReference type="EMBL" id="GFG39284.1"/>
    </source>
</evidence>
<keyword evidence="7" id="KW-0396">Initiation factor</keyword>
<keyword evidence="10" id="KW-0378">Hydrolase</keyword>
<feature type="compositionally biased region" description="Basic and acidic residues" evidence="16">
    <location>
        <begin position="299"/>
        <end position="311"/>
    </location>
</feature>
<evidence type="ECO:0000256" key="3">
    <source>
        <dbReference type="ARBA" id="ARBA00007733"/>
    </source>
</evidence>
<evidence type="ECO:0000256" key="14">
    <source>
        <dbReference type="ARBA" id="ARBA00053410"/>
    </source>
</evidence>
<feature type="compositionally biased region" description="Acidic residues" evidence="16">
    <location>
        <begin position="504"/>
        <end position="540"/>
    </location>
</feature>
<feature type="domain" description="Tr-type G" evidence="17">
    <location>
        <begin position="575"/>
        <end position="792"/>
    </location>
</feature>
<evidence type="ECO:0000256" key="10">
    <source>
        <dbReference type="ARBA" id="ARBA00022801"/>
    </source>
</evidence>
<dbReference type="NCBIfam" id="TIGR00231">
    <property type="entry name" value="small_GTP"/>
    <property type="match status" value="1"/>
</dbReference>
<feature type="compositionally biased region" description="Basic and acidic residues" evidence="16">
    <location>
        <begin position="437"/>
        <end position="446"/>
    </location>
</feature>
<dbReference type="SUPFAM" id="SSF52156">
    <property type="entry name" value="Initiation factor IF2/eIF5b, domain 3"/>
    <property type="match status" value="1"/>
</dbReference>
<feature type="compositionally biased region" description="Basic and acidic residues" evidence="16">
    <location>
        <begin position="155"/>
        <end position="172"/>
    </location>
</feature>
<evidence type="ECO:0000259" key="17">
    <source>
        <dbReference type="PROSITE" id="PS51722"/>
    </source>
</evidence>
<evidence type="ECO:0000313" key="19">
    <source>
        <dbReference type="Proteomes" id="UP000502823"/>
    </source>
</evidence>
<evidence type="ECO:0000256" key="5">
    <source>
        <dbReference type="ARBA" id="ARBA00013824"/>
    </source>
</evidence>
<dbReference type="OrthoDB" id="4928at2759"/>
<keyword evidence="9" id="KW-0547">Nucleotide-binding</keyword>
<evidence type="ECO:0000256" key="4">
    <source>
        <dbReference type="ARBA" id="ARBA00011986"/>
    </source>
</evidence>
<accession>A0A6L2Q4G6</accession>
<evidence type="ECO:0000256" key="1">
    <source>
        <dbReference type="ARBA" id="ARBA00001944"/>
    </source>
</evidence>
<dbReference type="GO" id="GO:0003924">
    <property type="term" value="F:GTPase activity"/>
    <property type="evidence" value="ECO:0007669"/>
    <property type="project" value="InterPro"/>
</dbReference>
<dbReference type="CDD" id="cd01887">
    <property type="entry name" value="IF2_eIF5B"/>
    <property type="match status" value="1"/>
</dbReference>
<dbReference type="InterPro" id="IPR023115">
    <property type="entry name" value="TIF_IF2_dom3"/>
</dbReference>
<comment type="function">
    <text evidence="14">Plays a role in translation initiation. Ribosome-dependent GTPase that promotes the joining of the 60S ribosomal subunit to the pre-initiation complex to form the 80S initiation complex with the initiator methionine-tRNA in the P-site base paired to the start codon. Together with eIF1A (EIF1AX), actively orients the initiator methionine-tRNA in a conformation that allows 60S ribosomal subunit joining to form the 80S initiation complex. Is released after formation of the 80S initiation complex. Its GTPase activity is not essential for ribosomal subunits joining, but GTP hydrolysis is needed for eIF1A (EIF1AX) ejection quickly followed by EIF5B release to form elongation-competent ribosomes. In contrast to its procaryotic homolog, does not promote recruitment of Met-rRNA to the small ribosomal subunit.</text>
</comment>
<evidence type="ECO:0000256" key="13">
    <source>
        <dbReference type="ARBA" id="ARBA00032478"/>
    </source>
</evidence>
<dbReference type="InterPro" id="IPR027417">
    <property type="entry name" value="P-loop_NTPase"/>
</dbReference>
<reference evidence="19" key="1">
    <citation type="submission" date="2020-01" db="EMBL/GenBank/DDBJ databases">
        <title>Draft genome sequence of the Termite Coptotermes fromosanus.</title>
        <authorList>
            <person name="Itakura S."/>
            <person name="Yosikawa Y."/>
            <person name="Umezawa K."/>
        </authorList>
    </citation>
    <scope>NUCLEOTIDE SEQUENCE [LARGE SCALE GENOMIC DNA]</scope>
</reference>
<keyword evidence="6" id="KW-0963">Cytoplasm</keyword>
<dbReference type="InterPro" id="IPR000795">
    <property type="entry name" value="T_Tr_GTP-bd_dom"/>
</dbReference>
<dbReference type="GO" id="GO:0005525">
    <property type="term" value="F:GTP binding"/>
    <property type="evidence" value="ECO:0007669"/>
    <property type="project" value="UniProtKB-KW"/>
</dbReference>
<evidence type="ECO:0000256" key="11">
    <source>
        <dbReference type="ARBA" id="ARBA00022917"/>
    </source>
</evidence>
<dbReference type="InParanoid" id="A0A6L2Q4G6"/>
<dbReference type="FunCoup" id="A0A6L2Q4G6">
    <property type="interactions" value="1827"/>
</dbReference>
<feature type="compositionally biased region" description="Basic and acidic residues" evidence="16">
    <location>
        <begin position="457"/>
        <end position="469"/>
    </location>
</feature>
<comment type="caution">
    <text evidence="18">The sequence shown here is derived from an EMBL/GenBank/DDBJ whole genome shotgun (WGS) entry which is preliminary data.</text>
</comment>
<name>A0A6L2Q4G6_COPFO</name>
<keyword evidence="8" id="KW-0479">Metal-binding</keyword>
<feature type="region of interest" description="Disordered" evidence="16">
    <location>
        <begin position="1"/>
        <end position="317"/>
    </location>
</feature>
<gene>
    <name evidence="18" type="ORF">Cfor_02209</name>
</gene>
<dbReference type="PRINTS" id="PR00315">
    <property type="entry name" value="ELONGATNFCT"/>
</dbReference>
<feature type="region of interest" description="Disordered" evidence="16">
    <location>
        <begin position="333"/>
        <end position="355"/>
    </location>
</feature>
<dbReference type="CDD" id="cd03703">
    <property type="entry name" value="aeIF5B_II"/>
    <property type="match status" value="1"/>
</dbReference>
<feature type="region of interest" description="Disordered" evidence="16">
    <location>
        <begin position="405"/>
        <end position="555"/>
    </location>
</feature>
<dbReference type="FunFam" id="3.40.50.10050:FF:000002">
    <property type="entry name" value="Eukaryotic translation initiation factor 5B"/>
    <property type="match status" value="1"/>
</dbReference>
<dbReference type="Gene3D" id="2.40.30.10">
    <property type="entry name" value="Translation factors"/>
    <property type="match status" value="2"/>
</dbReference>
<feature type="compositionally biased region" description="Acidic residues" evidence="16">
    <location>
        <begin position="470"/>
        <end position="488"/>
    </location>
</feature>
<evidence type="ECO:0000256" key="15">
    <source>
        <dbReference type="ARBA" id="ARBA00061781"/>
    </source>
</evidence>
<dbReference type="InterPro" id="IPR005225">
    <property type="entry name" value="Small_GTP-bd"/>
</dbReference>
<proteinExistence type="inferred from homology"/>
<comment type="subcellular location">
    <subcellularLocation>
        <location evidence="2">Cytoplasm</location>
    </subcellularLocation>
</comment>
<dbReference type="InterPro" id="IPR009000">
    <property type="entry name" value="Transl_B-barrel_sf"/>
</dbReference>
<sequence length="1131" mass="126849">KAPEKCAAESSDEEPNSTPKPLNKKKGGFSALAVDSDSDMEESISQPVKAAKSHSAHKVKGGFALLEVEGGADSDSTTEDMGRDSEQENSRNGNTKRTKKVVQSVDLEDDDFSKKEEKGGKKGKKQRKKQQDDDEDIEKMLAELEMEYSGVKKPVVQEEQPKEEGIIEESSKKEKKKKKKLDAEKGEMVEDSQEKPKEIVDGEEIEGTVKSAAQKRKEKKEKEKQKKMAQKKQEAAKKVEGSEPQKTETERAVSAEPETEPAVQATEEAEPVVATVPEDGDDGKADDDDKKKKKKKKKGKEDEDKGKEKGKGPGKKTIAAMQEALKKLREEEERLLREEEERIRKEEEAERAREEQRLLEIERKERKKLKEKERKERLKAEGKLLTAKQKADRARAQAMLDALKAQGLEMPAAGEKRAPRPGTRVRIKTKQQTSAEEEQKPEEQKVEVQIVDSLASSEKKEAEDVRDSWDQEEEVKDAWDAESSEDDQSEKSKVCVNIEATKQEDEDEEEDEDEDDEENNEESESEEESDESSSEEDSGSEDEHKTDAERRRERALARIQQRREEAEKNRSLDVLRAAVVCVLGHVDTGKTKILDKLRRTNVQDGEAGGITQQIGATNVPISAIKEQTKFIKGFADAELRIPGLLIIDTPGHESFSNLRSRGSSLCDIAILVVDIMHGLEPQTIESINLLKNKKTPFIVALNKIDRLYDWQTMNRKDIRDILKAQAANTQLEFEHRTKEVIVQFAEQGLNAALFYDNPDVRSYVSLVPTSAITGEGIGNLLALIVDSCQSMLAKRLMYSEELQATVLEVKAIPGLGTTIDAILVNGKLREGDTMVLAGTDGPIVTQIRSLLMPQPMKELRVKNAYVEYKEIQAAQGVKIAAKELEKAIAGLNLLVAQKADEVDILREEVARDLRSALSNIKLQERGVYVQASTLGSLEALLEFLRASKIPYSNIRIGPVVKKDVMKASTMLEHESQYATILAFDVKVERDAQELADSLGVKIFQADIIYHLFDKFMAYREELRQRKREEFKHIAVFPCKLKVLPQFIFNSRDPIVMGVMIEAGVVKEGTPICVPSREFVDLGVVTSIESNHKAVESARKGQEVCIKIEPIPGEAPKMFGRHFDEKDFLVSK</sequence>
<dbReference type="Gene3D" id="3.40.50.10050">
    <property type="entry name" value="Translation initiation factor IF- 2, domain 3"/>
    <property type="match status" value="1"/>
</dbReference>
<evidence type="ECO:0000256" key="8">
    <source>
        <dbReference type="ARBA" id="ARBA00022723"/>
    </source>
</evidence>
<dbReference type="Proteomes" id="UP000502823">
    <property type="component" value="Unassembled WGS sequence"/>
</dbReference>
<organism evidence="18 19">
    <name type="scientific">Coptotermes formosanus</name>
    <name type="common">Formosan subterranean termite</name>
    <dbReference type="NCBI Taxonomy" id="36987"/>
    <lineage>
        <taxon>Eukaryota</taxon>
        <taxon>Metazoa</taxon>
        <taxon>Ecdysozoa</taxon>
        <taxon>Arthropoda</taxon>
        <taxon>Hexapoda</taxon>
        <taxon>Insecta</taxon>
        <taxon>Pterygota</taxon>
        <taxon>Neoptera</taxon>
        <taxon>Polyneoptera</taxon>
        <taxon>Dictyoptera</taxon>
        <taxon>Blattodea</taxon>
        <taxon>Blattoidea</taxon>
        <taxon>Termitoidae</taxon>
        <taxon>Rhinotermitidae</taxon>
        <taxon>Coptotermes</taxon>
    </lineage>
</organism>
<comment type="cofactor">
    <cofactor evidence="1">
        <name>a monovalent cation</name>
        <dbReference type="ChEBI" id="CHEBI:60242"/>
    </cofactor>
</comment>
<evidence type="ECO:0000256" key="12">
    <source>
        <dbReference type="ARBA" id="ARBA00023134"/>
    </source>
</evidence>
<feature type="non-terminal residue" evidence="18">
    <location>
        <position position="1131"/>
    </location>
</feature>
<dbReference type="AlphaFoldDB" id="A0A6L2Q4G6"/>
<dbReference type="InterPro" id="IPR029459">
    <property type="entry name" value="EFTU-type"/>
</dbReference>
<dbReference type="GO" id="GO:0003743">
    <property type="term" value="F:translation initiation factor activity"/>
    <property type="evidence" value="ECO:0007669"/>
    <property type="project" value="UniProtKB-KW"/>
</dbReference>
<dbReference type="Pfam" id="PF11987">
    <property type="entry name" value="IF-2"/>
    <property type="match status" value="1"/>
</dbReference>
<evidence type="ECO:0000256" key="2">
    <source>
        <dbReference type="ARBA" id="ARBA00004496"/>
    </source>
</evidence>
<dbReference type="SUPFAM" id="SSF50447">
    <property type="entry name" value="Translation proteins"/>
    <property type="match status" value="1"/>
</dbReference>
<feature type="compositionally biased region" description="Basic and acidic residues" evidence="16">
    <location>
        <begin position="80"/>
        <end position="89"/>
    </location>
</feature>
<keyword evidence="19" id="KW-1185">Reference proteome</keyword>
<dbReference type="EC" id="3.6.5.3" evidence="4"/>
<feature type="compositionally biased region" description="Basic residues" evidence="16">
    <location>
        <begin position="51"/>
        <end position="60"/>
    </location>
</feature>
<keyword evidence="12" id="KW-0342">GTP-binding</keyword>